<dbReference type="AlphaFoldDB" id="A0A1L7CIM9"/>
<dbReference type="Gene3D" id="2.60.40.10">
    <property type="entry name" value="Immunoglobulins"/>
    <property type="match status" value="2"/>
</dbReference>
<evidence type="ECO:0000256" key="1">
    <source>
        <dbReference type="SAM" id="MobiDB-lite"/>
    </source>
</evidence>
<gene>
    <name evidence="5" type="ORF">CAQU_12470</name>
</gene>
<evidence type="ECO:0000256" key="3">
    <source>
        <dbReference type="SAM" id="SignalP"/>
    </source>
</evidence>
<organism evidence="5 6">
    <name type="scientific">Corynebacterium aquilae DSM 44791</name>
    <dbReference type="NCBI Taxonomy" id="1431546"/>
    <lineage>
        <taxon>Bacteria</taxon>
        <taxon>Bacillati</taxon>
        <taxon>Actinomycetota</taxon>
        <taxon>Actinomycetes</taxon>
        <taxon>Mycobacteriales</taxon>
        <taxon>Corynebacteriaceae</taxon>
        <taxon>Corynebacterium</taxon>
    </lineage>
</organism>
<proteinExistence type="predicted"/>
<dbReference type="Proteomes" id="UP000185478">
    <property type="component" value="Chromosome"/>
</dbReference>
<feature type="domain" description="Gram-positive pilin subunit D1 N-terminal" evidence="4">
    <location>
        <begin position="68"/>
        <end position="222"/>
    </location>
</feature>
<evidence type="ECO:0000313" key="5">
    <source>
        <dbReference type="EMBL" id="APT85712.1"/>
    </source>
</evidence>
<feature type="compositionally biased region" description="Pro residues" evidence="1">
    <location>
        <begin position="392"/>
        <end position="411"/>
    </location>
</feature>
<dbReference type="InterPro" id="IPR032364">
    <property type="entry name" value="GramPos_pilinD1_N"/>
</dbReference>
<feature type="region of interest" description="Disordered" evidence="1">
    <location>
        <begin position="33"/>
        <end position="70"/>
    </location>
</feature>
<keyword evidence="3" id="KW-0732">Signal</keyword>
<keyword evidence="2" id="KW-1133">Transmembrane helix</keyword>
<dbReference type="STRING" id="1431546.CAQU_12470"/>
<protein>
    <recommendedName>
        <fullName evidence="4">Gram-positive pilin subunit D1 N-terminal domain-containing protein</fullName>
    </recommendedName>
</protein>
<accession>A0A1L7CIM9</accession>
<dbReference type="RefSeq" id="WP_075728089.1">
    <property type="nucleotide sequence ID" value="NZ_CP009245.1"/>
</dbReference>
<reference evidence="5 6" key="1">
    <citation type="submission" date="2014-08" db="EMBL/GenBank/DDBJ databases">
        <title>Complete genome sequence of Corynebacterium aquilae S-613T(T) (=DSM 44791(T)), isolated from the choana of a healthy golden eagle.</title>
        <authorList>
            <person name="Ruckert C."/>
            <person name="Albersmeier A."/>
            <person name="Winkler A."/>
            <person name="Kalinowski J."/>
        </authorList>
    </citation>
    <scope>NUCLEOTIDE SEQUENCE [LARGE SCALE GENOMIC DNA]</scope>
    <source>
        <strain evidence="5 6">S-613</strain>
    </source>
</reference>
<feature type="chain" id="PRO_5013312875" description="Gram-positive pilin subunit D1 N-terminal domain-containing protein" evidence="3">
    <location>
        <begin position="33"/>
        <end position="624"/>
    </location>
</feature>
<keyword evidence="6" id="KW-1185">Reference proteome</keyword>
<dbReference type="GO" id="GO:0005975">
    <property type="term" value="P:carbohydrate metabolic process"/>
    <property type="evidence" value="ECO:0007669"/>
    <property type="project" value="UniProtKB-ARBA"/>
</dbReference>
<dbReference type="KEGG" id="caqu:CAQU_12470"/>
<evidence type="ECO:0000256" key="2">
    <source>
        <dbReference type="SAM" id="Phobius"/>
    </source>
</evidence>
<dbReference type="InterPro" id="IPR048052">
    <property type="entry name" value="FM1-like"/>
</dbReference>
<evidence type="ECO:0000313" key="6">
    <source>
        <dbReference type="Proteomes" id="UP000185478"/>
    </source>
</evidence>
<name>A0A1L7CIM9_9CORY</name>
<feature type="region of interest" description="Disordered" evidence="1">
    <location>
        <begin position="360"/>
        <end position="417"/>
    </location>
</feature>
<dbReference type="EMBL" id="CP009245">
    <property type="protein sequence ID" value="APT85712.1"/>
    <property type="molecule type" value="Genomic_DNA"/>
</dbReference>
<dbReference type="OrthoDB" id="3199332at2"/>
<dbReference type="Pfam" id="PF16555">
    <property type="entry name" value="GramPos_pilinD1"/>
    <property type="match status" value="1"/>
</dbReference>
<feature type="transmembrane region" description="Helical" evidence="2">
    <location>
        <begin position="596"/>
        <end position="616"/>
    </location>
</feature>
<keyword evidence="2" id="KW-0472">Membrane</keyword>
<sequence length="624" mass="66496">MTRKSMGRVSTAGLSIAAVAALGFSATPLAFAQGEEDTSATATTSAAAPGNPAECKPQDNQKTSVTNDQVDFTIHKYKGKPVEPKSFSNDGKKLEADPSGVDKLSNVDFTVYKVEGIDLKTNAGQQLAAKLTAAYKAKGDALFKEPTFETEYPKVSVAKSGEVMTTKDGVVTKKFDAGLYLVKETKSPADVVPAKPFLVALPLTDQTNTACWNYDVHVYPKNAPFETGIKKSIKDVTAPGSGSTEASQYQYTVDTKIGDPGEAGFAKFQVIDPLAPELTYIGKGKDVVKIKDGEVFQEGTDYKIIAAEKQPGKATWVTIGFLEPGLTKLAANAGKEVEWTLNVQADELNGLKQIHNVASNIQVPKDDPTNPNFPKDPEDPNSPGDPEDPDPKNPPFDPETPPEDPTTPPGVPSNEVDTFYGKLEFTKVSTEGDAPLDGAKFQVFECNANREISADPATGRTADPVKVNGKDVFESTGGGKVVIDGLLVNDFRNNSTFVNGTDGTTWKEVSFYCLKETVAPPNHELLPDVLQFQLLANPKYGTEAENSTKIVSTDPKTNFEDQADAEKALKEASDIKVKNVPKNNGFNLPLTGGAGIAPLVVVGGLLIVGSGAYVAAASRRKKQA</sequence>
<feature type="signal peptide" evidence="3">
    <location>
        <begin position="1"/>
        <end position="32"/>
    </location>
</feature>
<dbReference type="Gene3D" id="2.60.40.740">
    <property type="match status" value="1"/>
</dbReference>
<feature type="compositionally biased region" description="Low complexity" evidence="1">
    <location>
        <begin position="39"/>
        <end position="48"/>
    </location>
</feature>
<dbReference type="NCBIfam" id="NF033902">
    <property type="entry name" value="iso_D2_wall_anc"/>
    <property type="match status" value="1"/>
</dbReference>
<feature type="compositionally biased region" description="Polar residues" evidence="1">
    <location>
        <begin position="58"/>
        <end position="70"/>
    </location>
</feature>
<evidence type="ECO:0000259" key="4">
    <source>
        <dbReference type="Pfam" id="PF16555"/>
    </source>
</evidence>
<dbReference type="InterPro" id="IPR013783">
    <property type="entry name" value="Ig-like_fold"/>
</dbReference>
<keyword evidence="2" id="KW-0812">Transmembrane</keyword>